<comment type="caution">
    <text evidence="2">The sequence shown here is derived from an EMBL/GenBank/DDBJ whole genome shotgun (WGS) entry which is preliminary data.</text>
</comment>
<evidence type="ECO:0000256" key="1">
    <source>
        <dbReference type="SAM" id="SignalP"/>
    </source>
</evidence>
<protein>
    <submittedName>
        <fullName evidence="2">Uncharacterized protein</fullName>
    </submittedName>
</protein>
<feature type="chain" id="PRO_5046195543" evidence="1">
    <location>
        <begin position="29"/>
        <end position="247"/>
    </location>
</feature>
<sequence>MKSKGIVFAFMALALVWTMSISPSVSMAAQGGNGPQAPAVEAQNMMVDQLDKETIKQVKDEVKISLKGLDRETGKVALSFNELKWSYTEYFEYENNASMLLVPFKANKNNKEKTTHLMLNFNPVSKNVSGYTLLEVDKTNYEDTKRYEVTYKDVLGKPIVGLEFNDNTQQMKAVQYDYSDDEIRATSWTKCVSECLKDAWNRYIPGWIKNICYGVCAGCLMANPYGCAACLGCLAGYGAFCSGACAV</sequence>
<keyword evidence="1" id="KW-0732">Signal</keyword>
<dbReference type="EMBL" id="JAVDQG010000002">
    <property type="protein sequence ID" value="MDR6224862.1"/>
    <property type="molecule type" value="Genomic_DNA"/>
</dbReference>
<accession>A0ABU1IJB1</accession>
<gene>
    <name evidence="2" type="ORF">JOE21_000853</name>
</gene>
<evidence type="ECO:0000313" key="3">
    <source>
        <dbReference type="Proteomes" id="UP001185012"/>
    </source>
</evidence>
<proteinExistence type="predicted"/>
<reference evidence="2 3" key="1">
    <citation type="submission" date="2023-07" db="EMBL/GenBank/DDBJ databases">
        <title>Genomic Encyclopedia of Type Strains, Phase IV (KMG-IV): sequencing the most valuable type-strain genomes for metagenomic binning, comparative biology and taxonomic classification.</title>
        <authorList>
            <person name="Goeker M."/>
        </authorList>
    </citation>
    <scope>NUCLEOTIDE SEQUENCE [LARGE SCALE GENOMIC DNA]</scope>
    <source>
        <strain evidence="2 3">DSM 45903</strain>
    </source>
</reference>
<name>A0ABU1IJB1_9BACL</name>
<dbReference type="RefSeq" id="WP_309862749.1">
    <property type="nucleotide sequence ID" value="NZ_JAVDQG010000002.1"/>
</dbReference>
<organism evidence="2 3">
    <name type="scientific">Desmospora profundinema</name>
    <dbReference type="NCBI Taxonomy" id="1571184"/>
    <lineage>
        <taxon>Bacteria</taxon>
        <taxon>Bacillati</taxon>
        <taxon>Bacillota</taxon>
        <taxon>Bacilli</taxon>
        <taxon>Bacillales</taxon>
        <taxon>Thermoactinomycetaceae</taxon>
        <taxon>Desmospora</taxon>
    </lineage>
</organism>
<dbReference type="Proteomes" id="UP001185012">
    <property type="component" value="Unassembled WGS sequence"/>
</dbReference>
<keyword evidence="3" id="KW-1185">Reference proteome</keyword>
<evidence type="ECO:0000313" key="2">
    <source>
        <dbReference type="EMBL" id="MDR6224862.1"/>
    </source>
</evidence>
<feature type="signal peptide" evidence="1">
    <location>
        <begin position="1"/>
        <end position="28"/>
    </location>
</feature>